<evidence type="ECO:0000313" key="2">
    <source>
        <dbReference type="EMBL" id="KDR65367.1"/>
    </source>
</evidence>
<proteinExistence type="predicted"/>
<dbReference type="InterPro" id="IPR058913">
    <property type="entry name" value="Integrase_dom_put"/>
</dbReference>
<reference evidence="3" key="1">
    <citation type="journal article" date="2014" name="Proc. Natl. Acad. Sci. U.S.A.">
        <title>Extensive sampling of basidiomycete genomes demonstrates inadequacy of the white-rot/brown-rot paradigm for wood decay fungi.</title>
        <authorList>
            <person name="Riley R."/>
            <person name="Salamov A.A."/>
            <person name="Brown D.W."/>
            <person name="Nagy L.G."/>
            <person name="Floudas D."/>
            <person name="Held B.W."/>
            <person name="Levasseur A."/>
            <person name="Lombard V."/>
            <person name="Morin E."/>
            <person name="Otillar R."/>
            <person name="Lindquist E.A."/>
            <person name="Sun H."/>
            <person name="LaButti K.M."/>
            <person name="Schmutz J."/>
            <person name="Jabbour D."/>
            <person name="Luo H."/>
            <person name="Baker S.E."/>
            <person name="Pisabarro A.G."/>
            <person name="Walton J.D."/>
            <person name="Blanchette R.A."/>
            <person name="Henrissat B."/>
            <person name="Martin F."/>
            <person name="Cullen D."/>
            <person name="Hibbett D.S."/>
            <person name="Grigoriev I.V."/>
        </authorList>
    </citation>
    <scope>NUCLEOTIDE SEQUENCE [LARGE SCALE GENOMIC DNA]</scope>
    <source>
        <strain evidence="3">CBS 339.88</strain>
    </source>
</reference>
<dbReference type="HOGENOM" id="CLU_111205_0_0_1"/>
<sequence length="223" mass="25611">MSLDSPRLPFRSVHNTRIERLWYDVTSGFGQKWKNFFIKLEAECGLNPQNPHHIWLLHHLFLPSINADAQDWAESWNAHRLEIRGQHHRSPIDMFMFSMVQDGPRGIRHLIQEPEDEAVDNPALYGIDWEEAADPTIIAHLLEREPDTWEDGNPFAANAAPPRVSHVPCEAPNCPFPQNIVQILDDNLSTRVNLASSDMDMRRLVWLEACNISSALYEQFAAN</sequence>
<feature type="domain" description="Integrase core" evidence="1">
    <location>
        <begin position="11"/>
        <end position="101"/>
    </location>
</feature>
<dbReference type="STRING" id="685588.A0A067S668"/>
<gene>
    <name evidence="2" type="ORF">GALMADRAFT_81954</name>
</gene>
<accession>A0A067S668</accession>
<dbReference type="Proteomes" id="UP000027222">
    <property type="component" value="Unassembled WGS sequence"/>
</dbReference>
<protein>
    <recommendedName>
        <fullName evidence="1">Integrase core domain-containing protein</fullName>
    </recommendedName>
</protein>
<name>A0A067S668_GALM3</name>
<organism evidence="2 3">
    <name type="scientific">Galerina marginata (strain CBS 339.88)</name>
    <dbReference type="NCBI Taxonomy" id="685588"/>
    <lineage>
        <taxon>Eukaryota</taxon>
        <taxon>Fungi</taxon>
        <taxon>Dikarya</taxon>
        <taxon>Basidiomycota</taxon>
        <taxon>Agaricomycotina</taxon>
        <taxon>Agaricomycetes</taxon>
        <taxon>Agaricomycetidae</taxon>
        <taxon>Agaricales</taxon>
        <taxon>Agaricineae</taxon>
        <taxon>Strophariaceae</taxon>
        <taxon>Galerina</taxon>
    </lineage>
</organism>
<dbReference type="OrthoDB" id="3353107at2759"/>
<dbReference type="PANTHER" id="PTHR46791">
    <property type="entry name" value="EXPRESSED PROTEIN"/>
    <property type="match status" value="1"/>
</dbReference>
<evidence type="ECO:0000313" key="3">
    <source>
        <dbReference type="Proteomes" id="UP000027222"/>
    </source>
</evidence>
<dbReference type="AlphaFoldDB" id="A0A067S668"/>
<evidence type="ECO:0000259" key="1">
    <source>
        <dbReference type="Pfam" id="PF24764"/>
    </source>
</evidence>
<keyword evidence="3" id="KW-1185">Reference proteome</keyword>
<dbReference type="EMBL" id="KL142453">
    <property type="protein sequence ID" value="KDR65367.1"/>
    <property type="molecule type" value="Genomic_DNA"/>
</dbReference>
<dbReference type="Pfam" id="PF24764">
    <property type="entry name" value="rva_4"/>
    <property type="match status" value="1"/>
</dbReference>